<organism evidence="1 2">
    <name type="scientific">Exophiala bonariae</name>
    <dbReference type="NCBI Taxonomy" id="1690606"/>
    <lineage>
        <taxon>Eukaryota</taxon>
        <taxon>Fungi</taxon>
        <taxon>Dikarya</taxon>
        <taxon>Ascomycota</taxon>
        <taxon>Pezizomycotina</taxon>
        <taxon>Eurotiomycetes</taxon>
        <taxon>Chaetothyriomycetidae</taxon>
        <taxon>Chaetothyriales</taxon>
        <taxon>Herpotrichiellaceae</taxon>
        <taxon>Exophiala</taxon>
    </lineage>
</organism>
<dbReference type="EMBL" id="JAVRRD010000036">
    <property type="protein sequence ID" value="KAK5045512.1"/>
    <property type="molecule type" value="Genomic_DNA"/>
</dbReference>
<proteinExistence type="predicted"/>
<dbReference type="GeneID" id="89977291"/>
<evidence type="ECO:0000313" key="2">
    <source>
        <dbReference type="Proteomes" id="UP001358417"/>
    </source>
</evidence>
<dbReference type="AlphaFoldDB" id="A0AAV9MY71"/>
<keyword evidence="2" id="KW-1185">Reference proteome</keyword>
<protein>
    <submittedName>
        <fullName evidence="1">Uncharacterized protein</fullName>
    </submittedName>
</protein>
<dbReference type="Proteomes" id="UP001358417">
    <property type="component" value="Unassembled WGS sequence"/>
</dbReference>
<comment type="caution">
    <text evidence="1">The sequence shown here is derived from an EMBL/GenBank/DDBJ whole genome shotgun (WGS) entry which is preliminary data.</text>
</comment>
<sequence>MEKRLLASVALRQNGRHASSLDTLMTQTSGSPSCSATAPQDTFAQLLSSFTTLADDTDILETTIDDLPSRRLPVIEAEEIMMSPSLGNCSTWSDSDMRNDRYDHTHLDDQSTIIIAHQTTRARLLLESNDSERFARPAKKAGVRNNSALSEVILPFTPRTEICEPFQPNLLRCLRMPGDAQETRKRAKRGFWAVRDKCQGCEVGEQAGYHEKSTQNSFTQPINDLERINTKSMVPTSFSDKVELLENSQNHDVTSLAALQTQAFWRPSMPRYIMPLCQGSNSVLHYFATRLGNDEETVFLFTRLFHAIGSAEAIDHLKQALISARKGRLRGALKGQNDLHTTFAALDDLDGLSALSSILRRHYLVKLLQYRLEQEQIHQKPRSVSKKAKKSHKYDIHNVQRLASSDSTIAESVKVSGAARNTSRADSRALATLMATIYPALQPAVKGRGSPSDTEYQRKLQKLKNRITCARNWARIAHDYSASIIALIPSGGPYKISTDQ</sequence>
<accession>A0AAV9MY71</accession>
<dbReference type="RefSeq" id="XP_064701136.1">
    <property type="nucleotide sequence ID" value="XM_064852672.1"/>
</dbReference>
<evidence type="ECO:0000313" key="1">
    <source>
        <dbReference type="EMBL" id="KAK5045512.1"/>
    </source>
</evidence>
<name>A0AAV9MY71_9EURO</name>
<reference evidence="1 2" key="1">
    <citation type="submission" date="2023-08" db="EMBL/GenBank/DDBJ databases">
        <title>Black Yeasts Isolated from many extreme environments.</title>
        <authorList>
            <person name="Coleine C."/>
            <person name="Stajich J.E."/>
            <person name="Selbmann L."/>
        </authorList>
    </citation>
    <scope>NUCLEOTIDE SEQUENCE [LARGE SCALE GENOMIC DNA]</scope>
    <source>
        <strain evidence="1 2">CCFEE 5792</strain>
    </source>
</reference>
<gene>
    <name evidence="1" type="ORF">LTR84_009130</name>
</gene>